<organism evidence="3">
    <name type="scientific">marine metagenome</name>
    <dbReference type="NCBI Taxonomy" id="408172"/>
    <lineage>
        <taxon>unclassified sequences</taxon>
        <taxon>metagenomes</taxon>
        <taxon>ecological metagenomes</taxon>
    </lineage>
</organism>
<dbReference type="GO" id="GO:0005524">
    <property type="term" value="F:ATP binding"/>
    <property type="evidence" value="ECO:0007669"/>
    <property type="project" value="UniProtKB-KW"/>
</dbReference>
<name>A0A381RBX8_9ZZZZ</name>
<dbReference type="HAMAP" id="MF_00376">
    <property type="entry name" value="Dephospho_CoA_kinase"/>
    <property type="match status" value="1"/>
</dbReference>
<dbReference type="PANTHER" id="PTHR10695">
    <property type="entry name" value="DEPHOSPHO-COA KINASE-RELATED"/>
    <property type="match status" value="1"/>
</dbReference>
<keyword evidence="1" id="KW-0547">Nucleotide-binding</keyword>
<dbReference type="Pfam" id="PF01121">
    <property type="entry name" value="CoaE"/>
    <property type="match status" value="1"/>
</dbReference>
<dbReference type="CDD" id="cd02022">
    <property type="entry name" value="DPCK"/>
    <property type="match status" value="1"/>
</dbReference>
<dbReference type="NCBIfam" id="TIGR00152">
    <property type="entry name" value="dephospho-CoA kinase"/>
    <property type="match status" value="1"/>
</dbReference>
<reference evidence="3" key="1">
    <citation type="submission" date="2018-05" db="EMBL/GenBank/DDBJ databases">
        <authorList>
            <person name="Lanie J.A."/>
            <person name="Ng W.-L."/>
            <person name="Kazmierczak K.M."/>
            <person name="Andrzejewski T.M."/>
            <person name="Davidsen T.M."/>
            <person name="Wayne K.J."/>
            <person name="Tettelin H."/>
            <person name="Glass J.I."/>
            <person name="Rusch D."/>
            <person name="Podicherti R."/>
            <person name="Tsui H.-C.T."/>
            <person name="Winkler M.E."/>
        </authorList>
    </citation>
    <scope>NUCLEOTIDE SEQUENCE</scope>
</reference>
<dbReference type="PANTHER" id="PTHR10695:SF46">
    <property type="entry name" value="BIFUNCTIONAL COENZYME A SYNTHASE-RELATED"/>
    <property type="match status" value="1"/>
</dbReference>
<dbReference type="EMBL" id="UINC01001811">
    <property type="protein sequence ID" value="SUZ89242.1"/>
    <property type="molecule type" value="Genomic_DNA"/>
</dbReference>
<evidence type="ECO:0008006" key="4">
    <source>
        <dbReference type="Google" id="ProtNLM"/>
    </source>
</evidence>
<dbReference type="GO" id="GO:0015937">
    <property type="term" value="P:coenzyme A biosynthetic process"/>
    <property type="evidence" value="ECO:0007669"/>
    <property type="project" value="InterPro"/>
</dbReference>
<protein>
    <recommendedName>
        <fullName evidence="4">Dephospho-CoA kinase</fullName>
    </recommendedName>
</protein>
<sequence>VLVIGLCGGIGAGKSTVASLLAERGGHVIDVDAIGREVLNDDHVRNQVRTEFGDGVVAADGSIDRAALATTVFGGDGRLPDLEAISHPAINAELARQLESLVSNPPQVVVLDMAVLVESDLGRLPNGRGYTQVVVVETDPEVRLARLLERGMSADDARARMASQATDDERRTIADHILTNDGDEATLDHQVDTLWATLASGV</sequence>
<accession>A0A381RBX8</accession>
<evidence type="ECO:0000256" key="1">
    <source>
        <dbReference type="ARBA" id="ARBA00022741"/>
    </source>
</evidence>
<dbReference type="SUPFAM" id="SSF52540">
    <property type="entry name" value="P-loop containing nucleoside triphosphate hydrolases"/>
    <property type="match status" value="1"/>
</dbReference>
<gene>
    <name evidence="3" type="ORF">METZ01_LOCUS42096</name>
</gene>
<dbReference type="AlphaFoldDB" id="A0A381RBX8"/>
<proteinExistence type="inferred from homology"/>
<keyword evidence="2" id="KW-0067">ATP-binding</keyword>
<feature type="non-terminal residue" evidence="3">
    <location>
        <position position="1"/>
    </location>
</feature>
<dbReference type="PROSITE" id="PS51219">
    <property type="entry name" value="DPCK"/>
    <property type="match status" value="1"/>
</dbReference>
<evidence type="ECO:0000256" key="2">
    <source>
        <dbReference type="ARBA" id="ARBA00022840"/>
    </source>
</evidence>
<dbReference type="Gene3D" id="3.40.50.300">
    <property type="entry name" value="P-loop containing nucleotide triphosphate hydrolases"/>
    <property type="match status" value="1"/>
</dbReference>
<dbReference type="InterPro" id="IPR027417">
    <property type="entry name" value="P-loop_NTPase"/>
</dbReference>
<dbReference type="InterPro" id="IPR001977">
    <property type="entry name" value="Depp_CoAkinase"/>
</dbReference>
<evidence type="ECO:0000313" key="3">
    <source>
        <dbReference type="EMBL" id="SUZ89242.1"/>
    </source>
</evidence>
<dbReference type="GO" id="GO:0004140">
    <property type="term" value="F:dephospho-CoA kinase activity"/>
    <property type="evidence" value="ECO:0007669"/>
    <property type="project" value="InterPro"/>
</dbReference>